<evidence type="ECO:0000313" key="2">
    <source>
        <dbReference type="Proteomes" id="UP001595897"/>
    </source>
</evidence>
<dbReference type="Proteomes" id="UP001595897">
    <property type="component" value="Unassembled WGS sequence"/>
</dbReference>
<protein>
    <submittedName>
        <fullName evidence="1">DUF2855 family protein</fullName>
    </submittedName>
</protein>
<reference evidence="2" key="1">
    <citation type="journal article" date="2019" name="Int. J. Syst. Evol. Microbiol.">
        <title>The Global Catalogue of Microorganisms (GCM) 10K type strain sequencing project: providing services to taxonomists for standard genome sequencing and annotation.</title>
        <authorList>
            <consortium name="The Broad Institute Genomics Platform"/>
            <consortium name="The Broad Institute Genome Sequencing Center for Infectious Disease"/>
            <person name="Wu L."/>
            <person name="Ma J."/>
        </authorList>
    </citation>
    <scope>NUCLEOTIDE SEQUENCE [LARGE SCALE GENOMIC DNA]</scope>
    <source>
        <strain evidence="2">KACC 12507</strain>
    </source>
</reference>
<comment type="caution">
    <text evidence="1">The sequence shown here is derived from an EMBL/GenBank/DDBJ whole genome shotgun (WGS) entry which is preliminary data.</text>
</comment>
<keyword evidence="2" id="KW-1185">Reference proteome</keyword>
<dbReference type="EMBL" id="JBHSGU010000029">
    <property type="protein sequence ID" value="MFC4702004.1"/>
    <property type="molecule type" value="Genomic_DNA"/>
</dbReference>
<gene>
    <name evidence="1" type="ORF">ACFO4O_17800</name>
</gene>
<name>A0ABV9M0L6_9ALTE</name>
<dbReference type="Pfam" id="PF11017">
    <property type="entry name" value="DUF2855"/>
    <property type="match status" value="1"/>
</dbReference>
<sequence length="361" mass="39990">MLNLTQIQVKKDDLASAKIHMATMDIENLAPDEIVLSTDSFGFSANNITYAALGETMGYWGFFPADEGYGIVPVWGFATVSHSNHSEIAVGEKVFGYLPMASHLLVRAHKVSQYGFSDGHPERKSISSVYDSYVYCKQDPGYNAKREPWQLNFRPLFMTSFVLDEFVGQQLDHESLLLSSASSKTAFGTAFLLQANKAIRKHAYEVIGLTSASNKALVESLGCYDKVYTYDELNKLPNKSSWLLDFAANGSVISNIQSSLGDDLKKVTLIGATDWQAQVKPNKKALKAEIFFAPSVVKSLHQDWGQGVFLEKYAQAWKHVASALENTMHEQVMTGEQAIIDLYLQTLQGKADTKALNVLSF</sequence>
<evidence type="ECO:0000313" key="1">
    <source>
        <dbReference type="EMBL" id="MFC4702004.1"/>
    </source>
</evidence>
<organism evidence="1 2">
    <name type="scientific">Glaciecola siphonariae</name>
    <dbReference type="NCBI Taxonomy" id="521012"/>
    <lineage>
        <taxon>Bacteria</taxon>
        <taxon>Pseudomonadati</taxon>
        <taxon>Pseudomonadota</taxon>
        <taxon>Gammaproteobacteria</taxon>
        <taxon>Alteromonadales</taxon>
        <taxon>Alteromonadaceae</taxon>
        <taxon>Glaciecola</taxon>
    </lineage>
</organism>
<accession>A0ABV9M0L6</accession>
<dbReference type="RefSeq" id="WP_382411006.1">
    <property type="nucleotide sequence ID" value="NZ_JBHSGU010000029.1"/>
</dbReference>
<proteinExistence type="predicted"/>
<dbReference type="InterPro" id="IPR021276">
    <property type="entry name" value="DUF2855"/>
</dbReference>